<feature type="region of interest" description="Disordered" evidence="2">
    <location>
        <begin position="405"/>
        <end position="434"/>
    </location>
</feature>
<feature type="domain" description="C2H2-type" evidence="3">
    <location>
        <begin position="565"/>
        <end position="590"/>
    </location>
</feature>
<evidence type="ECO:0000313" key="5">
    <source>
        <dbReference type="Proteomes" id="UP000799428"/>
    </source>
</evidence>
<evidence type="ECO:0000256" key="2">
    <source>
        <dbReference type="SAM" id="MobiDB-lite"/>
    </source>
</evidence>
<feature type="region of interest" description="Disordered" evidence="2">
    <location>
        <begin position="1"/>
        <end position="32"/>
    </location>
</feature>
<feature type="region of interest" description="Disordered" evidence="2">
    <location>
        <begin position="712"/>
        <end position="806"/>
    </location>
</feature>
<keyword evidence="5" id="KW-1185">Reference proteome</keyword>
<dbReference type="EMBL" id="MU005773">
    <property type="protein sequence ID" value="KAF2707725.1"/>
    <property type="molecule type" value="Genomic_DNA"/>
</dbReference>
<proteinExistence type="predicted"/>
<evidence type="ECO:0000256" key="1">
    <source>
        <dbReference type="PROSITE-ProRule" id="PRU00042"/>
    </source>
</evidence>
<feature type="compositionally biased region" description="Low complexity" evidence="2">
    <location>
        <begin position="479"/>
        <end position="495"/>
    </location>
</feature>
<name>A0A6G1K5C8_9PLEO</name>
<gene>
    <name evidence="4" type="ORF">K504DRAFT_42150</name>
</gene>
<feature type="compositionally biased region" description="Acidic residues" evidence="2">
    <location>
        <begin position="721"/>
        <end position="731"/>
    </location>
</feature>
<keyword evidence="1" id="KW-0863">Zinc-finger</keyword>
<dbReference type="AlphaFoldDB" id="A0A6G1K5C8"/>
<feature type="compositionally biased region" description="Low complexity" evidence="2">
    <location>
        <begin position="422"/>
        <end position="434"/>
    </location>
</feature>
<dbReference type="OrthoDB" id="6077919at2759"/>
<evidence type="ECO:0000313" key="4">
    <source>
        <dbReference type="EMBL" id="KAF2707725.1"/>
    </source>
</evidence>
<dbReference type="SMART" id="SM00355">
    <property type="entry name" value="ZnF_C2H2"/>
    <property type="match status" value="6"/>
</dbReference>
<accession>A0A6G1K5C8</accession>
<dbReference type="PANTHER" id="PTHR35391">
    <property type="entry name" value="C2H2-TYPE DOMAIN-CONTAINING PROTEIN-RELATED"/>
    <property type="match status" value="1"/>
</dbReference>
<dbReference type="Proteomes" id="UP000799428">
    <property type="component" value="Unassembled WGS sequence"/>
</dbReference>
<dbReference type="PROSITE" id="PS50157">
    <property type="entry name" value="ZINC_FINGER_C2H2_2"/>
    <property type="match status" value="1"/>
</dbReference>
<evidence type="ECO:0000259" key="3">
    <source>
        <dbReference type="PROSITE" id="PS50157"/>
    </source>
</evidence>
<keyword evidence="1" id="KW-0479">Metal-binding</keyword>
<dbReference type="Gene3D" id="3.30.160.60">
    <property type="entry name" value="Classic Zinc Finger"/>
    <property type="match status" value="2"/>
</dbReference>
<organism evidence="4 5">
    <name type="scientific">Pleomassaria siparia CBS 279.74</name>
    <dbReference type="NCBI Taxonomy" id="1314801"/>
    <lineage>
        <taxon>Eukaryota</taxon>
        <taxon>Fungi</taxon>
        <taxon>Dikarya</taxon>
        <taxon>Ascomycota</taxon>
        <taxon>Pezizomycotina</taxon>
        <taxon>Dothideomycetes</taxon>
        <taxon>Pleosporomycetidae</taxon>
        <taxon>Pleosporales</taxon>
        <taxon>Pleomassariaceae</taxon>
        <taxon>Pleomassaria</taxon>
    </lineage>
</organism>
<sequence length="860" mass="95305">MQIDNVIDPSLPHGAPLAPPQQGSRPRTALENTAGNLDPLARFYADAPWSTQNTRSSNGIADNRPYCPQHHSSANHGQCRAYPISESDSGYVTRQGRSVISNEPKRVDQEIPSEVTMQVGNMNVNAVSVTSEHANIFHVASTDYTSQYSGKSTNQPGVGGKEFRCEHCKKSSKCQSDYKKHMLKHDKPFKCEVTDCRRGGKGFTTENDLMRHKKSVHRIGMQNNSWQCASNTCRNRGKIWPRLDNFKQHIHRMHRDEDAHDLITKSVYQHQPPSQSSSQSLSVAPMDTTLAGIGTGKQFGPGNDYDDPTVPGISLTPDQGSSNLTISNNDEPVSPLSLGGHDNEHDYTMDVDQTSPHEFGGHDNRTTVSTMGLQAGLNGFELRNGSNQRASNLDRLDTLTALASTQDNTTPLPPPPPQLSNAPQTKAEQQQQALQKLCKSLEQGIKNSTDGEIVDLEHVIKRVLSGATTPSKKDNHATSHSADGSPASDSSSSSECSILTKGEALRASQAIYNLIKQSSKPAPSRSRSRLVKGFSKNTKRCEVCSTTLARSCDMRKHMKRHTKPYGCTYPKCHRRFGAKSDWKRHEGKLHFQVECFRCSNPSSSTPSSSFDTSGLCGELFFRPEQFKSHLSTHHNLTQFEEHSSQLRASRIGRNGQGQFWCGFCKCIVKLAKKREEAWDERFDHIDAHFMKQGKSIEDWLCIEDGEKKGTDKEVVDKGAFDDEEDEDDEDMHDGAETVKGGEQGRRKGPPSNGDAIPTAHTRSSAKDTLLASPSSKMPRKRHAEHEVDDDDGIPSSAAQHPRPQKRAKRDELRFCCMCQSGPWTKQLYSGCMTLSCNHHFCDNCEVFSGGILENTDKNMV</sequence>
<protein>
    <recommendedName>
        <fullName evidence="3">C2H2-type domain-containing protein</fullName>
    </recommendedName>
</protein>
<feature type="region of interest" description="Disordered" evidence="2">
    <location>
        <begin position="467"/>
        <end position="495"/>
    </location>
</feature>
<dbReference type="SUPFAM" id="SSF57667">
    <property type="entry name" value="beta-beta-alpha zinc fingers"/>
    <property type="match status" value="1"/>
</dbReference>
<dbReference type="PROSITE" id="PS00028">
    <property type="entry name" value="ZINC_FINGER_C2H2_1"/>
    <property type="match status" value="2"/>
</dbReference>
<dbReference type="InterPro" id="IPR013087">
    <property type="entry name" value="Znf_C2H2_type"/>
</dbReference>
<dbReference type="GO" id="GO:0008270">
    <property type="term" value="F:zinc ion binding"/>
    <property type="evidence" value="ECO:0007669"/>
    <property type="project" value="UniProtKB-KW"/>
</dbReference>
<dbReference type="InterPro" id="IPR036236">
    <property type="entry name" value="Znf_C2H2_sf"/>
</dbReference>
<feature type="region of interest" description="Disordered" evidence="2">
    <location>
        <begin position="292"/>
        <end position="329"/>
    </location>
</feature>
<keyword evidence="1" id="KW-0862">Zinc</keyword>
<feature type="compositionally biased region" description="Polar residues" evidence="2">
    <location>
        <begin position="316"/>
        <end position="329"/>
    </location>
</feature>
<feature type="compositionally biased region" description="Polar residues" evidence="2">
    <location>
        <begin position="21"/>
        <end position="32"/>
    </location>
</feature>
<dbReference type="PANTHER" id="PTHR35391:SF5">
    <property type="entry name" value="DUF6590 DOMAIN-CONTAINING PROTEIN"/>
    <property type="match status" value="1"/>
</dbReference>
<reference evidence="4" key="1">
    <citation type="journal article" date="2020" name="Stud. Mycol.">
        <title>101 Dothideomycetes genomes: a test case for predicting lifestyles and emergence of pathogens.</title>
        <authorList>
            <person name="Haridas S."/>
            <person name="Albert R."/>
            <person name="Binder M."/>
            <person name="Bloem J."/>
            <person name="Labutti K."/>
            <person name="Salamov A."/>
            <person name="Andreopoulos B."/>
            <person name="Baker S."/>
            <person name="Barry K."/>
            <person name="Bills G."/>
            <person name="Bluhm B."/>
            <person name="Cannon C."/>
            <person name="Castanera R."/>
            <person name="Culley D."/>
            <person name="Daum C."/>
            <person name="Ezra D."/>
            <person name="Gonzalez J."/>
            <person name="Henrissat B."/>
            <person name="Kuo A."/>
            <person name="Liang C."/>
            <person name="Lipzen A."/>
            <person name="Lutzoni F."/>
            <person name="Magnuson J."/>
            <person name="Mondo S."/>
            <person name="Nolan M."/>
            <person name="Ohm R."/>
            <person name="Pangilinan J."/>
            <person name="Park H.-J."/>
            <person name="Ramirez L."/>
            <person name="Alfaro M."/>
            <person name="Sun H."/>
            <person name="Tritt A."/>
            <person name="Yoshinaga Y."/>
            <person name="Zwiers L.-H."/>
            <person name="Turgeon B."/>
            <person name="Goodwin S."/>
            <person name="Spatafora J."/>
            <person name="Crous P."/>
            <person name="Grigoriev I."/>
        </authorList>
    </citation>
    <scope>NUCLEOTIDE SEQUENCE</scope>
    <source>
        <strain evidence="4">CBS 279.74</strain>
    </source>
</reference>